<evidence type="ECO:0000256" key="7">
    <source>
        <dbReference type="PROSITE-ProRule" id="PRU00023"/>
    </source>
</evidence>
<dbReference type="InterPro" id="IPR026961">
    <property type="entry name" value="PGG_dom"/>
</dbReference>
<name>A0A9Q1QTK4_9CARY</name>
<feature type="repeat" description="ANK" evidence="7">
    <location>
        <begin position="146"/>
        <end position="178"/>
    </location>
</feature>
<keyword evidence="6 9" id="KW-0472">Membrane</keyword>
<feature type="transmembrane region" description="Helical" evidence="9">
    <location>
        <begin position="604"/>
        <end position="633"/>
    </location>
</feature>
<evidence type="ECO:0000256" key="6">
    <source>
        <dbReference type="ARBA" id="ARBA00023136"/>
    </source>
</evidence>
<dbReference type="Pfam" id="PF00023">
    <property type="entry name" value="Ank"/>
    <property type="match status" value="1"/>
</dbReference>
<evidence type="ECO:0000256" key="8">
    <source>
        <dbReference type="SAM" id="MobiDB-lite"/>
    </source>
</evidence>
<evidence type="ECO:0000256" key="9">
    <source>
        <dbReference type="SAM" id="Phobius"/>
    </source>
</evidence>
<reference evidence="11" key="1">
    <citation type="submission" date="2022-04" db="EMBL/GenBank/DDBJ databases">
        <title>Carnegiea gigantea Genome sequencing and assembly v2.</title>
        <authorList>
            <person name="Copetti D."/>
            <person name="Sanderson M.J."/>
            <person name="Burquez A."/>
            <person name="Wojciechowski M.F."/>
        </authorList>
    </citation>
    <scope>NUCLEOTIDE SEQUENCE</scope>
    <source>
        <strain evidence="11">SGP5-SGP5p</strain>
        <tissue evidence="11">Aerial part</tissue>
    </source>
</reference>
<evidence type="ECO:0000313" key="11">
    <source>
        <dbReference type="EMBL" id="KAJ8451815.1"/>
    </source>
</evidence>
<dbReference type="Pfam" id="PF12796">
    <property type="entry name" value="Ank_2"/>
    <property type="match status" value="2"/>
</dbReference>
<feature type="region of interest" description="Disordered" evidence="8">
    <location>
        <begin position="26"/>
        <end position="63"/>
    </location>
</feature>
<dbReference type="Proteomes" id="UP001153076">
    <property type="component" value="Unassembled WGS sequence"/>
</dbReference>
<keyword evidence="12" id="KW-1185">Reference proteome</keyword>
<feature type="region of interest" description="Disordered" evidence="8">
    <location>
        <begin position="1"/>
        <end position="20"/>
    </location>
</feature>
<evidence type="ECO:0000256" key="2">
    <source>
        <dbReference type="ARBA" id="ARBA00022692"/>
    </source>
</evidence>
<feature type="domain" description="PGG" evidence="10">
    <location>
        <begin position="524"/>
        <end position="633"/>
    </location>
</feature>
<dbReference type="InterPro" id="IPR036770">
    <property type="entry name" value="Ankyrin_rpt-contain_sf"/>
</dbReference>
<comment type="caution">
    <text evidence="11">The sequence shown here is derived from an EMBL/GenBank/DDBJ whole genome shotgun (WGS) entry which is preliminary data.</text>
</comment>
<feature type="repeat" description="ANK" evidence="7">
    <location>
        <begin position="335"/>
        <end position="362"/>
    </location>
</feature>
<feature type="transmembrane region" description="Helical" evidence="9">
    <location>
        <begin position="639"/>
        <end position="664"/>
    </location>
</feature>
<gene>
    <name evidence="11" type="ORF">Cgig2_007298</name>
</gene>
<dbReference type="GO" id="GO:0005886">
    <property type="term" value="C:plasma membrane"/>
    <property type="evidence" value="ECO:0007669"/>
    <property type="project" value="TreeGrafter"/>
</dbReference>
<dbReference type="InterPro" id="IPR002110">
    <property type="entry name" value="Ankyrin_rpt"/>
</dbReference>
<dbReference type="AlphaFoldDB" id="A0A9Q1QTK4"/>
<evidence type="ECO:0000313" key="12">
    <source>
        <dbReference type="Proteomes" id="UP001153076"/>
    </source>
</evidence>
<dbReference type="PROSITE" id="PS50297">
    <property type="entry name" value="ANK_REP_REGION"/>
    <property type="match status" value="2"/>
</dbReference>
<dbReference type="Gene3D" id="1.25.40.20">
    <property type="entry name" value="Ankyrin repeat-containing domain"/>
    <property type="match status" value="2"/>
</dbReference>
<feature type="transmembrane region" description="Helical" evidence="9">
    <location>
        <begin position="533"/>
        <end position="555"/>
    </location>
</feature>
<evidence type="ECO:0000256" key="5">
    <source>
        <dbReference type="ARBA" id="ARBA00023043"/>
    </source>
</evidence>
<evidence type="ECO:0000259" key="10">
    <source>
        <dbReference type="Pfam" id="PF13962"/>
    </source>
</evidence>
<comment type="subcellular location">
    <subcellularLocation>
        <location evidence="1">Membrane</location>
        <topology evidence="1">Multi-pass membrane protein</topology>
    </subcellularLocation>
</comment>
<dbReference type="SUPFAM" id="SSF48403">
    <property type="entry name" value="Ankyrin repeat"/>
    <property type="match status" value="1"/>
</dbReference>
<keyword evidence="3" id="KW-0677">Repeat</keyword>
<dbReference type="Pfam" id="PF13962">
    <property type="entry name" value="PGG"/>
    <property type="match status" value="1"/>
</dbReference>
<dbReference type="EMBL" id="JAKOGI010000007">
    <property type="protein sequence ID" value="KAJ8451815.1"/>
    <property type="molecule type" value="Genomic_DNA"/>
</dbReference>
<protein>
    <recommendedName>
        <fullName evidence="10">PGG domain-containing protein</fullName>
    </recommendedName>
</protein>
<feature type="repeat" description="ANK" evidence="7">
    <location>
        <begin position="405"/>
        <end position="425"/>
    </location>
</feature>
<feature type="compositionally biased region" description="Low complexity" evidence="8">
    <location>
        <begin position="49"/>
        <end position="61"/>
    </location>
</feature>
<accession>A0A9Q1QTK4</accession>
<feature type="transmembrane region" description="Helical" evidence="9">
    <location>
        <begin position="575"/>
        <end position="597"/>
    </location>
</feature>
<evidence type="ECO:0000256" key="4">
    <source>
        <dbReference type="ARBA" id="ARBA00022989"/>
    </source>
</evidence>
<evidence type="ECO:0000256" key="1">
    <source>
        <dbReference type="ARBA" id="ARBA00004141"/>
    </source>
</evidence>
<proteinExistence type="predicted"/>
<keyword evidence="5 7" id="KW-0040">ANK repeat</keyword>
<dbReference type="SMART" id="SM00248">
    <property type="entry name" value="ANK"/>
    <property type="match status" value="8"/>
</dbReference>
<dbReference type="OrthoDB" id="598775at2759"/>
<dbReference type="PANTHER" id="PTHR24186:SF46">
    <property type="entry name" value="PROTEIN ACCELERATED CELL DEATH 6-LIKE"/>
    <property type="match status" value="1"/>
</dbReference>
<feature type="compositionally biased region" description="Basic and acidic residues" evidence="8">
    <location>
        <begin position="1"/>
        <end position="13"/>
    </location>
</feature>
<keyword evidence="4 9" id="KW-1133">Transmembrane helix</keyword>
<dbReference type="Pfam" id="PF13637">
    <property type="entry name" value="Ank_4"/>
    <property type="match status" value="1"/>
</dbReference>
<keyword evidence="2 9" id="KW-0812">Transmembrane</keyword>
<sequence length="699" mass="77745">MEIQVDHQQIDHHAKNHHHHLQMVPQPVNRSHGSSPSSSPSPTADQIGSSSSPASVDSSPPVTTLMNASHYRMLMTGNQTALDKAISGHSKLSDLVAESDDSSVLHIAAMAGQVDLIRFIVTRFNNDDTHHHHHGREHLLLRPNTRGDLPIHVAARAGQISAVERLIQCAVSSNFRQQNFTDCCHQMLEGENKDGNTALHIALENQQEDMARILFRNCEHTFYCLNRHGLSPLYLAIMAGFKDLAAAMLGTDVEDQRVAEEQLYKGKVVHAAIMAKDLDTLKTTLQKHRDLMKSYDENGRRPLSYAAYTGFLKGVEYLLSDPSNFKNIAFGPDEDGAFPIHSACSGGNVQVVKKLLSHSRDMMRLLNKKQQNILHVAAENGRAKVVNYILGQRDSRSLINMKDEDGNTPLHLASMGKHANVVYALTWDDRVKLRLQNNRFLTALDIAEVYGQVPSFEERLTWLALRYAGVPRAPQIHHLIVQAVDNPDQINVAREIAAESVESPNIRTIVTTRNGYMGHISPTNKYKERLNTLLMVSTLVATVTFASGFTVPGGYNQDNPDIGMAVLAHRCAFQVFVISNTIALFCSILAAVTLIWAHLDDLRLILLALDFAMPLLGIALIMMCVAFMAGLYVTLHTQLWLRIVVLVMGGGFLGAVLLFFIPLYSPTSRIRSRLLRYVFHVPFKLMLLACEKGKSETLY</sequence>
<evidence type="ECO:0000256" key="3">
    <source>
        <dbReference type="ARBA" id="ARBA00022737"/>
    </source>
</evidence>
<dbReference type="PANTHER" id="PTHR24186">
    <property type="entry name" value="PROTEIN PHOSPHATASE 1 REGULATORY SUBUNIT"/>
    <property type="match status" value="1"/>
</dbReference>
<dbReference type="PROSITE" id="PS50088">
    <property type="entry name" value="ANK_REPEAT"/>
    <property type="match status" value="3"/>
</dbReference>
<organism evidence="11 12">
    <name type="scientific">Carnegiea gigantea</name>
    <dbReference type="NCBI Taxonomy" id="171969"/>
    <lineage>
        <taxon>Eukaryota</taxon>
        <taxon>Viridiplantae</taxon>
        <taxon>Streptophyta</taxon>
        <taxon>Embryophyta</taxon>
        <taxon>Tracheophyta</taxon>
        <taxon>Spermatophyta</taxon>
        <taxon>Magnoliopsida</taxon>
        <taxon>eudicotyledons</taxon>
        <taxon>Gunneridae</taxon>
        <taxon>Pentapetalae</taxon>
        <taxon>Caryophyllales</taxon>
        <taxon>Cactineae</taxon>
        <taxon>Cactaceae</taxon>
        <taxon>Cactoideae</taxon>
        <taxon>Echinocereeae</taxon>
        <taxon>Carnegiea</taxon>
    </lineage>
</organism>